<name>A0ABM3LQX4_BICAN</name>
<sequence>MNVYVRRSANAQRICTGLYGTDSVIDRLLMDVTLTGFPNLVMPQVTFALSSNFLRVEAGLSRMILEAKYALFRNASDVVHSAGEQAIDKSPFSYVQVQPYGELAIVAEDCAIDGFVVTKLSGMTINLGHDTFRVQNCKFTVEISSQTQPPVIAPYFTFEQTKQLQNLLTRPIRAEMMPKLQAAVFSYINTSLIFGPHLPKFR</sequence>
<reference evidence="2" key="1">
    <citation type="submission" date="2025-08" db="UniProtKB">
        <authorList>
            <consortium name="RefSeq"/>
        </authorList>
    </citation>
    <scope>IDENTIFICATION</scope>
</reference>
<accession>A0ABM3LQX4</accession>
<evidence type="ECO:0000313" key="2">
    <source>
        <dbReference type="RefSeq" id="XP_052741471.1"/>
    </source>
</evidence>
<gene>
    <name evidence="2" type="primary">LOC128198738</name>
</gene>
<evidence type="ECO:0000313" key="1">
    <source>
        <dbReference type="Proteomes" id="UP001652582"/>
    </source>
</evidence>
<keyword evidence="1" id="KW-1185">Reference proteome</keyword>
<dbReference type="Proteomes" id="UP001652582">
    <property type="component" value="Chromosome 14"/>
</dbReference>
<dbReference type="GeneID" id="128198738"/>
<protein>
    <submittedName>
        <fullName evidence="2">Uncharacterized protein LOC128198738</fullName>
    </submittedName>
</protein>
<organism evidence="1 2">
    <name type="scientific">Bicyclus anynana</name>
    <name type="common">Squinting bush brown butterfly</name>
    <dbReference type="NCBI Taxonomy" id="110368"/>
    <lineage>
        <taxon>Eukaryota</taxon>
        <taxon>Metazoa</taxon>
        <taxon>Ecdysozoa</taxon>
        <taxon>Arthropoda</taxon>
        <taxon>Hexapoda</taxon>
        <taxon>Insecta</taxon>
        <taxon>Pterygota</taxon>
        <taxon>Neoptera</taxon>
        <taxon>Endopterygota</taxon>
        <taxon>Lepidoptera</taxon>
        <taxon>Glossata</taxon>
        <taxon>Ditrysia</taxon>
        <taxon>Papilionoidea</taxon>
        <taxon>Nymphalidae</taxon>
        <taxon>Satyrinae</taxon>
        <taxon>Satyrini</taxon>
        <taxon>Mycalesina</taxon>
        <taxon>Bicyclus</taxon>
    </lineage>
</organism>
<proteinExistence type="predicted"/>
<dbReference type="RefSeq" id="XP_052741471.1">
    <property type="nucleotide sequence ID" value="XM_052885511.1"/>
</dbReference>